<feature type="region of interest" description="Disordered" evidence="1">
    <location>
        <begin position="1"/>
        <end position="34"/>
    </location>
</feature>
<dbReference type="Proteomes" id="UP000003773">
    <property type="component" value="Unassembled WGS sequence"/>
</dbReference>
<proteinExistence type="predicted"/>
<dbReference type="AlphaFoldDB" id="A7A2S2"/>
<dbReference type="EMBL" id="AAXD02000018">
    <property type="protein sequence ID" value="EDN83205.1"/>
    <property type="molecule type" value="Genomic_DNA"/>
</dbReference>
<reference evidence="2 3" key="2">
    <citation type="submission" date="2007-05" db="EMBL/GenBank/DDBJ databases">
        <title>Draft genome sequence of Bifidobacterium adolescentis (L2-32).</title>
        <authorList>
            <person name="Sudarsanam P."/>
            <person name="Ley R."/>
            <person name="Guruge J."/>
            <person name="Turnbaugh P.J."/>
            <person name="Mahowald M."/>
            <person name="Liep D."/>
            <person name="Gordon J."/>
        </authorList>
    </citation>
    <scope>NUCLEOTIDE SEQUENCE [LARGE SCALE GENOMIC DNA]</scope>
    <source>
        <strain evidence="2 3">L2-32</strain>
    </source>
</reference>
<evidence type="ECO:0000313" key="3">
    <source>
        <dbReference type="Proteomes" id="UP000003773"/>
    </source>
</evidence>
<gene>
    <name evidence="2" type="ORF">BIFADO_00102</name>
</gene>
<organism evidence="2 3">
    <name type="scientific">Bifidobacterium adolescentis L2-32</name>
    <dbReference type="NCBI Taxonomy" id="411481"/>
    <lineage>
        <taxon>Bacteria</taxon>
        <taxon>Bacillati</taxon>
        <taxon>Actinomycetota</taxon>
        <taxon>Actinomycetes</taxon>
        <taxon>Bifidobacteriales</taxon>
        <taxon>Bifidobacteriaceae</taxon>
        <taxon>Bifidobacterium</taxon>
    </lineage>
</organism>
<evidence type="ECO:0000313" key="2">
    <source>
        <dbReference type="EMBL" id="EDN83205.1"/>
    </source>
</evidence>
<comment type="caution">
    <text evidence="2">The sequence shown here is derived from an EMBL/GenBank/DDBJ whole genome shotgun (WGS) entry which is preliminary data.</text>
</comment>
<sequence length="34" mass="3704">MFDDGTVVEHTPNNARQTHVGGCMPASARDRVHP</sequence>
<protein>
    <submittedName>
        <fullName evidence="2">Uncharacterized protein</fullName>
    </submittedName>
</protein>
<name>A7A2S2_BIFAD</name>
<accession>A7A2S2</accession>
<evidence type="ECO:0000256" key="1">
    <source>
        <dbReference type="SAM" id="MobiDB-lite"/>
    </source>
</evidence>
<reference evidence="2 3" key="1">
    <citation type="submission" date="2007-04" db="EMBL/GenBank/DDBJ databases">
        <authorList>
            <person name="Fulton L."/>
            <person name="Clifton S."/>
            <person name="Fulton B."/>
            <person name="Xu J."/>
            <person name="Minx P."/>
            <person name="Pepin K.H."/>
            <person name="Johnson M."/>
            <person name="Thiruvilangam P."/>
            <person name="Bhonagiri V."/>
            <person name="Nash W.E."/>
            <person name="Mardis E.R."/>
            <person name="Wilson R.K."/>
        </authorList>
    </citation>
    <scope>NUCLEOTIDE SEQUENCE [LARGE SCALE GENOMIC DNA]</scope>
    <source>
        <strain evidence="2 3">L2-32</strain>
    </source>
</reference>
<dbReference type="HOGENOM" id="CLU_3372317_0_0_11"/>